<keyword evidence="2" id="KW-1185">Reference proteome</keyword>
<protein>
    <submittedName>
        <fullName evidence="1">Phosphonomutase</fullName>
    </submittedName>
</protein>
<dbReference type="CDD" id="cd00377">
    <property type="entry name" value="ICL_PEPM"/>
    <property type="match status" value="1"/>
</dbReference>
<dbReference type="InterPro" id="IPR040442">
    <property type="entry name" value="Pyrv_kinase-like_dom_sf"/>
</dbReference>
<dbReference type="EMBL" id="CP020083">
    <property type="protein sequence ID" value="ASR52398.1"/>
    <property type="molecule type" value="Genomic_DNA"/>
</dbReference>
<dbReference type="SUPFAM" id="SSF51621">
    <property type="entry name" value="Phosphoenolpyruvate/pyruvate domain"/>
    <property type="match status" value="1"/>
</dbReference>
<sequence length="256" mass="26461">MPAQAAKASHFHDLHRGDTPLVLVNIWDPGSAATVISQGAPALATGSASVASAMGFGDGEAVPLPLVLDNARRIASSTDLPVTLDFEGGYATDTATLAENIRNVIATGVVGINFEDQVIGGSGLHAIDDHVARIAAIREIAEAEGVDLFINARTDVWLDAGKAVILPAERLREAITRGLAFAAAGANGFFVPGLTDAEQIAELCEAVPLPINAMHFEGMPSMADLALAGVRRISFGPGPYSCAMAALARQAQAAYH</sequence>
<dbReference type="Proteomes" id="UP000258016">
    <property type="component" value="Chromosome"/>
</dbReference>
<accession>A0ABM6M8Z2</accession>
<dbReference type="Gene3D" id="3.20.20.60">
    <property type="entry name" value="Phosphoenolpyruvate-binding domains"/>
    <property type="match status" value="1"/>
</dbReference>
<proteinExistence type="predicted"/>
<reference evidence="1 2" key="1">
    <citation type="submission" date="2017-03" db="EMBL/GenBank/DDBJ databases">
        <title>Complete genome sequence of Blastomonas fulva degrading microcsystin LR.</title>
        <authorList>
            <person name="Lee H.-g."/>
            <person name="Jin L."/>
            <person name="oh H.-M."/>
        </authorList>
    </citation>
    <scope>NUCLEOTIDE SEQUENCE [LARGE SCALE GENOMIC DNA]</scope>
    <source>
        <strain evidence="1 2">T2</strain>
    </source>
</reference>
<dbReference type="InterPro" id="IPR039556">
    <property type="entry name" value="ICL/PEPM"/>
</dbReference>
<organism evidence="1 2">
    <name type="scientific">Blastomonas fulva</name>
    <dbReference type="NCBI Taxonomy" id="1550728"/>
    <lineage>
        <taxon>Bacteria</taxon>
        <taxon>Pseudomonadati</taxon>
        <taxon>Pseudomonadota</taxon>
        <taxon>Alphaproteobacteria</taxon>
        <taxon>Sphingomonadales</taxon>
        <taxon>Sphingomonadaceae</taxon>
        <taxon>Blastomonas</taxon>
    </lineage>
</organism>
<name>A0ABM6M8Z2_9SPHN</name>
<dbReference type="PANTHER" id="PTHR42905:SF16">
    <property type="entry name" value="CARBOXYPHOSPHONOENOLPYRUVATE PHOSPHONOMUTASE-LIKE PROTEIN (AFU_ORTHOLOGUE AFUA_5G07230)"/>
    <property type="match status" value="1"/>
</dbReference>
<dbReference type="PANTHER" id="PTHR42905">
    <property type="entry name" value="PHOSPHOENOLPYRUVATE CARBOXYLASE"/>
    <property type="match status" value="1"/>
</dbReference>
<dbReference type="RefSeq" id="WP_054132970.1">
    <property type="nucleotide sequence ID" value="NZ_JAUCZA010000005.1"/>
</dbReference>
<evidence type="ECO:0000313" key="2">
    <source>
        <dbReference type="Proteomes" id="UP000258016"/>
    </source>
</evidence>
<dbReference type="Pfam" id="PF13714">
    <property type="entry name" value="PEP_mutase"/>
    <property type="match status" value="1"/>
</dbReference>
<evidence type="ECO:0000313" key="1">
    <source>
        <dbReference type="EMBL" id="ASR52398.1"/>
    </source>
</evidence>
<dbReference type="InterPro" id="IPR015813">
    <property type="entry name" value="Pyrv/PenolPyrv_kinase-like_dom"/>
</dbReference>
<gene>
    <name evidence="1" type="ORF">B5J99_13795</name>
</gene>